<name>A0A917GL48_9FLAO</name>
<organism evidence="1 2">
    <name type="scientific">Bizionia arctica</name>
    <dbReference type="NCBI Taxonomy" id="1495645"/>
    <lineage>
        <taxon>Bacteria</taxon>
        <taxon>Pseudomonadati</taxon>
        <taxon>Bacteroidota</taxon>
        <taxon>Flavobacteriia</taxon>
        <taxon>Flavobacteriales</taxon>
        <taxon>Flavobacteriaceae</taxon>
        <taxon>Bizionia</taxon>
    </lineage>
</organism>
<sequence length="144" mass="17207">MTEKIMDNILGFYASFNFGETDSELIRSYLWSENGLKNKLNFLKWQDFGTDLKLILFEFYVRPIPYERKNIKPIGSFRRKEQSVGIPIILDDQNFFRLKENERQLYFKNTILEKLELLTEKIKRNKLDTNISELKSKVEKTLKG</sequence>
<evidence type="ECO:0000313" key="1">
    <source>
        <dbReference type="EMBL" id="GGG50783.1"/>
    </source>
</evidence>
<evidence type="ECO:0000313" key="2">
    <source>
        <dbReference type="Proteomes" id="UP000625976"/>
    </source>
</evidence>
<comment type="caution">
    <text evidence="1">The sequence shown here is derived from an EMBL/GenBank/DDBJ whole genome shotgun (WGS) entry which is preliminary data.</text>
</comment>
<gene>
    <name evidence="1" type="ORF">GCM10010976_22440</name>
</gene>
<accession>A0A917GL48</accession>
<keyword evidence="2" id="KW-1185">Reference proteome</keyword>
<dbReference type="AlphaFoldDB" id="A0A917GL48"/>
<reference evidence="1" key="1">
    <citation type="journal article" date="2014" name="Int. J. Syst. Evol. Microbiol.">
        <title>Complete genome sequence of Corynebacterium casei LMG S-19264T (=DSM 44701T), isolated from a smear-ripened cheese.</title>
        <authorList>
            <consortium name="US DOE Joint Genome Institute (JGI-PGF)"/>
            <person name="Walter F."/>
            <person name="Albersmeier A."/>
            <person name="Kalinowski J."/>
            <person name="Ruckert C."/>
        </authorList>
    </citation>
    <scope>NUCLEOTIDE SEQUENCE</scope>
    <source>
        <strain evidence="1">CGMCC 1.12751</strain>
    </source>
</reference>
<reference evidence="1" key="2">
    <citation type="submission" date="2020-09" db="EMBL/GenBank/DDBJ databases">
        <authorList>
            <person name="Sun Q."/>
            <person name="Zhou Y."/>
        </authorList>
    </citation>
    <scope>NUCLEOTIDE SEQUENCE</scope>
    <source>
        <strain evidence="1">CGMCC 1.12751</strain>
    </source>
</reference>
<dbReference type="Proteomes" id="UP000625976">
    <property type="component" value="Unassembled WGS sequence"/>
</dbReference>
<proteinExistence type="predicted"/>
<protein>
    <submittedName>
        <fullName evidence="1">Uncharacterized protein</fullName>
    </submittedName>
</protein>
<dbReference type="RefSeq" id="WP_188464908.1">
    <property type="nucleotide sequence ID" value="NZ_BMFQ01000003.1"/>
</dbReference>
<dbReference type="EMBL" id="BMFQ01000003">
    <property type="protein sequence ID" value="GGG50783.1"/>
    <property type="molecule type" value="Genomic_DNA"/>
</dbReference>